<feature type="transmembrane region" description="Helical" evidence="1">
    <location>
        <begin position="245"/>
        <end position="272"/>
    </location>
</feature>
<comment type="caution">
    <text evidence="2">The sequence shown here is derived from an EMBL/GenBank/DDBJ whole genome shotgun (WGS) entry which is preliminary data.</text>
</comment>
<keyword evidence="1" id="KW-0472">Membrane</keyword>
<dbReference type="Proteomes" id="UP000054826">
    <property type="component" value="Unassembled WGS sequence"/>
</dbReference>
<feature type="transmembrane region" description="Helical" evidence="1">
    <location>
        <begin position="122"/>
        <end position="144"/>
    </location>
</feature>
<protein>
    <recommendedName>
        <fullName evidence="6">G-protein coupled receptors family 1 profile domain-containing protein</fullName>
    </recommendedName>
</protein>
<gene>
    <name evidence="2" type="ORF">T4A_6279</name>
    <name evidence="3" type="ORF">T4C_7538</name>
</gene>
<dbReference type="SUPFAM" id="SSF81321">
    <property type="entry name" value="Family A G protein-coupled receptor-like"/>
    <property type="match status" value="1"/>
</dbReference>
<evidence type="ECO:0000256" key="1">
    <source>
        <dbReference type="SAM" id="Phobius"/>
    </source>
</evidence>
<keyword evidence="1" id="KW-1133">Transmembrane helix</keyword>
<feature type="transmembrane region" description="Helical" evidence="1">
    <location>
        <begin position="70"/>
        <end position="89"/>
    </location>
</feature>
<dbReference type="EMBL" id="JYDV01000005">
    <property type="protein sequence ID" value="KRZ44755.1"/>
    <property type="molecule type" value="Genomic_DNA"/>
</dbReference>
<dbReference type="AlphaFoldDB" id="A0A0V1EUN0"/>
<evidence type="ECO:0000313" key="2">
    <source>
        <dbReference type="EMBL" id="KRY77485.1"/>
    </source>
</evidence>
<feature type="transmembrane region" description="Helical" evidence="1">
    <location>
        <begin position="278"/>
        <end position="297"/>
    </location>
</feature>
<dbReference type="Proteomes" id="UP000054632">
    <property type="component" value="Unassembled WGS sequence"/>
</dbReference>
<feature type="non-terminal residue" evidence="2">
    <location>
        <position position="337"/>
    </location>
</feature>
<evidence type="ECO:0008006" key="6">
    <source>
        <dbReference type="Google" id="ProtNLM"/>
    </source>
</evidence>
<evidence type="ECO:0000313" key="4">
    <source>
        <dbReference type="Proteomes" id="UP000054632"/>
    </source>
</evidence>
<feature type="transmembrane region" description="Helical" evidence="1">
    <location>
        <begin position="156"/>
        <end position="174"/>
    </location>
</feature>
<evidence type="ECO:0000313" key="3">
    <source>
        <dbReference type="EMBL" id="KRZ44755.1"/>
    </source>
</evidence>
<feature type="transmembrane region" description="Helical" evidence="1">
    <location>
        <begin position="201"/>
        <end position="224"/>
    </location>
</feature>
<feature type="transmembrane region" description="Helical" evidence="1">
    <location>
        <begin position="35"/>
        <end position="58"/>
    </location>
</feature>
<accession>A0A0V1EUN0</accession>
<dbReference type="EMBL" id="JYDR01000007">
    <property type="protein sequence ID" value="KRY77485.1"/>
    <property type="molecule type" value="Genomic_DNA"/>
</dbReference>
<organism evidence="2 4">
    <name type="scientific">Trichinella pseudospiralis</name>
    <name type="common">Parasitic roundworm</name>
    <dbReference type="NCBI Taxonomy" id="6337"/>
    <lineage>
        <taxon>Eukaryota</taxon>
        <taxon>Metazoa</taxon>
        <taxon>Ecdysozoa</taxon>
        <taxon>Nematoda</taxon>
        <taxon>Enoplea</taxon>
        <taxon>Dorylaimia</taxon>
        <taxon>Trichinellida</taxon>
        <taxon>Trichinellidae</taxon>
        <taxon>Trichinella</taxon>
    </lineage>
</organism>
<feature type="non-terminal residue" evidence="2">
    <location>
        <position position="1"/>
    </location>
</feature>
<keyword evidence="1" id="KW-0812">Transmembrane</keyword>
<dbReference type="Gene3D" id="1.20.1070.10">
    <property type="entry name" value="Rhodopsin 7-helix transmembrane proteins"/>
    <property type="match status" value="1"/>
</dbReference>
<name>A0A0V1EUN0_TRIPS</name>
<reference evidence="4 5" key="1">
    <citation type="submission" date="2015-01" db="EMBL/GenBank/DDBJ databases">
        <title>Evolution of Trichinella species and genotypes.</title>
        <authorList>
            <person name="Korhonen P.K."/>
            <person name="Edoardo P."/>
            <person name="Giuseppe L.R."/>
            <person name="Gasser R.B."/>
        </authorList>
    </citation>
    <scope>NUCLEOTIDE SEQUENCE [LARGE SCALE GENOMIC DNA]</scope>
    <source>
        <strain evidence="2">ISS13</strain>
        <strain evidence="3">ISS176</strain>
    </source>
</reference>
<sequence length="337" mass="37411">LLSASLLLETLMLNSTANKSEISSASANSTSVSPFIIILACFSFIATVSNLTLMCLILKRKRPNKLEKISFAYASAVVLLSLAYIATFGRRLVVNCTLMNLTSPPQCLLIQPQLVIYPLADQLISCIAALSSVDCFMTVCCKFSHFRIHNKNVNRFMIIVYAIGIAQMVLFMGITFSRADNVISACCFVSDVMGPKYFISYYIYSFIISCFNVSLLIITVTNLGRNKKILSEQVKMVHARRRAAVLKHTSILVTLTFFSLTIPQIASFLIYFKPLLSAALSYAWLPAILSNALYPTLRIYKSKELKATAKEAFCCKAENLHPTQSASVLNKFTDTTM</sequence>
<proteinExistence type="predicted"/>
<evidence type="ECO:0000313" key="5">
    <source>
        <dbReference type="Proteomes" id="UP000054826"/>
    </source>
</evidence>